<evidence type="ECO:0000256" key="3">
    <source>
        <dbReference type="ARBA" id="ARBA00022842"/>
    </source>
</evidence>
<feature type="domain" description="Mandelate racemase/muconate lactonizing enzyme C-terminal" evidence="4">
    <location>
        <begin position="151"/>
        <end position="247"/>
    </location>
</feature>
<dbReference type="InterPro" id="IPR029065">
    <property type="entry name" value="Enolase_C-like"/>
</dbReference>
<evidence type="ECO:0000259" key="4">
    <source>
        <dbReference type="SMART" id="SM00922"/>
    </source>
</evidence>
<dbReference type="EMBL" id="JBHTJV010000010">
    <property type="protein sequence ID" value="MFD0917193.1"/>
    <property type="molecule type" value="Genomic_DNA"/>
</dbReference>
<reference evidence="6" key="1">
    <citation type="journal article" date="2019" name="Int. J. Syst. Evol. Microbiol.">
        <title>The Global Catalogue of Microorganisms (GCM) 10K type strain sequencing project: providing services to taxonomists for standard genome sequencing and annotation.</title>
        <authorList>
            <consortium name="The Broad Institute Genomics Platform"/>
            <consortium name="The Broad Institute Genome Sequencing Center for Infectious Disease"/>
            <person name="Wu L."/>
            <person name="Ma J."/>
        </authorList>
    </citation>
    <scope>NUCLEOTIDE SEQUENCE [LARGE SCALE GENOMIC DNA]</scope>
    <source>
        <strain evidence="6">CCUG 60023</strain>
    </source>
</reference>
<dbReference type="InterPro" id="IPR029017">
    <property type="entry name" value="Enolase-like_N"/>
</dbReference>
<dbReference type="SMART" id="SM00922">
    <property type="entry name" value="MR_MLE"/>
    <property type="match status" value="1"/>
</dbReference>
<dbReference type="PANTHER" id="PTHR13794">
    <property type="entry name" value="ENOLASE SUPERFAMILY, MANDELATE RACEMASE"/>
    <property type="match status" value="1"/>
</dbReference>
<keyword evidence="2" id="KW-0479">Metal-binding</keyword>
<dbReference type="Pfam" id="PF02746">
    <property type="entry name" value="MR_MLE_N"/>
    <property type="match status" value="1"/>
</dbReference>
<dbReference type="PANTHER" id="PTHR13794:SF58">
    <property type="entry name" value="MITOCHONDRIAL ENOLASE SUPERFAMILY MEMBER 1"/>
    <property type="match status" value="1"/>
</dbReference>
<dbReference type="SUPFAM" id="SSF51604">
    <property type="entry name" value="Enolase C-terminal domain-like"/>
    <property type="match status" value="1"/>
</dbReference>
<sequence>MKITEIVSHVLQYDMPEELGYSQQYYAKRSAHLVEVRTHEGIVGWGECFGPGNVALANKVIVEQVIAPMVIGHDPLDRSVIWHKVYNLLRDHGQKGMPIQALSGVDIALWDIAGKAADLPICKLIGGQFRDRVPVYGYGMMLKREDTPSHVARFKDEAAAIKDMGFVATKMKVGLGAKDDVKLAQAVRRGVGDDFPFMVDANHCYSVDEALVVGRALDELDAYWFEEPVAPEDRDGYRLLRSKLHTRIAGGEAEFTRYGWRDLLNADCLDIAQPEVCALGGISEYLKVMAQAQARFTPAVNHVWGSAIAVATNLQLLAAMEPMPGGLFPVEPMLEFDTTDNKFRDEMLTEPLAIQKQVKANNGTVAIPNGPGIGVVPDPDFIADYKVA</sequence>
<dbReference type="Gene3D" id="3.20.20.120">
    <property type="entry name" value="Enolase-like C-terminal domain"/>
    <property type="match status" value="1"/>
</dbReference>
<dbReference type="InterPro" id="IPR036849">
    <property type="entry name" value="Enolase-like_C_sf"/>
</dbReference>
<evidence type="ECO:0000256" key="1">
    <source>
        <dbReference type="ARBA" id="ARBA00001946"/>
    </source>
</evidence>
<protein>
    <submittedName>
        <fullName evidence="5">Mandelate racemase/muconate lactonizing enzyme family protein</fullName>
    </submittedName>
</protein>
<dbReference type="PROSITE" id="PS00908">
    <property type="entry name" value="MR_MLE_1"/>
    <property type="match status" value="1"/>
</dbReference>
<dbReference type="InterPro" id="IPR018110">
    <property type="entry name" value="Mandel_Rmase/mucon_lact_enz_CS"/>
</dbReference>
<comment type="caution">
    <text evidence="5">The sequence shown here is derived from an EMBL/GenBank/DDBJ whole genome shotgun (WGS) entry which is preliminary data.</text>
</comment>
<organism evidence="5 6">
    <name type="scientific">Pseudahrensia aquimaris</name>
    <dbReference type="NCBI Taxonomy" id="744461"/>
    <lineage>
        <taxon>Bacteria</taxon>
        <taxon>Pseudomonadati</taxon>
        <taxon>Pseudomonadota</taxon>
        <taxon>Alphaproteobacteria</taxon>
        <taxon>Hyphomicrobiales</taxon>
        <taxon>Ahrensiaceae</taxon>
        <taxon>Pseudahrensia</taxon>
    </lineage>
</organism>
<dbReference type="RefSeq" id="WP_377213054.1">
    <property type="nucleotide sequence ID" value="NZ_JBHTJV010000010.1"/>
</dbReference>
<dbReference type="InterPro" id="IPR046945">
    <property type="entry name" value="RHMD-like"/>
</dbReference>
<gene>
    <name evidence="5" type="ORF">ACFQ14_12305</name>
</gene>
<keyword evidence="6" id="KW-1185">Reference proteome</keyword>
<dbReference type="Proteomes" id="UP001597101">
    <property type="component" value="Unassembled WGS sequence"/>
</dbReference>
<dbReference type="Gene3D" id="3.30.390.10">
    <property type="entry name" value="Enolase-like, N-terminal domain"/>
    <property type="match status" value="1"/>
</dbReference>
<evidence type="ECO:0000256" key="2">
    <source>
        <dbReference type="ARBA" id="ARBA00022723"/>
    </source>
</evidence>
<keyword evidence="3" id="KW-0460">Magnesium</keyword>
<evidence type="ECO:0000313" key="5">
    <source>
        <dbReference type="EMBL" id="MFD0917193.1"/>
    </source>
</evidence>
<dbReference type="SUPFAM" id="SSF54826">
    <property type="entry name" value="Enolase N-terminal domain-like"/>
    <property type="match status" value="1"/>
</dbReference>
<dbReference type="CDD" id="cd03316">
    <property type="entry name" value="MR_like"/>
    <property type="match status" value="1"/>
</dbReference>
<dbReference type="InterPro" id="IPR013342">
    <property type="entry name" value="Mandelate_racemase_C"/>
</dbReference>
<evidence type="ECO:0000313" key="6">
    <source>
        <dbReference type="Proteomes" id="UP001597101"/>
    </source>
</evidence>
<accession>A0ABW3FI86</accession>
<comment type="cofactor">
    <cofactor evidence="1">
        <name>Mg(2+)</name>
        <dbReference type="ChEBI" id="CHEBI:18420"/>
    </cofactor>
</comment>
<dbReference type="Pfam" id="PF13378">
    <property type="entry name" value="MR_MLE_C"/>
    <property type="match status" value="1"/>
</dbReference>
<dbReference type="InterPro" id="IPR013341">
    <property type="entry name" value="Mandelate_racemase_N_dom"/>
</dbReference>
<proteinExistence type="predicted"/>
<dbReference type="SFLD" id="SFLDS00001">
    <property type="entry name" value="Enolase"/>
    <property type="match status" value="1"/>
</dbReference>
<name>A0ABW3FI86_9HYPH</name>